<dbReference type="Proteomes" id="UP001219525">
    <property type="component" value="Unassembled WGS sequence"/>
</dbReference>
<feature type="non-terminal residue" evidence="2">
    <location>
        <position position="1"/>
    </location>
</feature>
<protein>
    <submittedName>
        <fullName evidence="2">Uncharacterized protein</fullName>
    </submittedName>
</protein>
<dbReference type="AlphaFoldDB" id="A0AAD6YKX2"/>
<comment type="caution">
    <text evidence="2">The sequence shown here is derived from an EMBL/GenBank/DDBJ whole genome shotgun (WGS) entry which is preliminary data.</text>
</comment>
<name>A0AAD6YKX2_9AGAR</name>
<evidence type="ECO:0000313" key="3">
    <source>
        <dbReference type="Proteomes" id="UP001219525"/>
    </source>
</evidence>
<sequence length="214" mass="23696">AVAGRLRVPTAVARTIALTKSLSVSWVLIDIDAHWHVDHHFWPLRKLAHRRAAHPLTCRGRLPVFIAQRALNSGAHGLMVPATCPQPRMEIRTTERSCHQEIVVQARGPANDAIVVAVQIEHPAGPGPTRYRRSTRQGIDAARDRRGKGSTHATSTFVRRPCAVIACESHNAFARSRTEVPYCFTAEFIDLKLILNLWGQPRTPVIDLGQAVLP</sequence>
<accession>A0AAD6YKX2</accession>
<feature type="region of interest" description="Disordered" evidence="1">
    <location>
        <begin position="125"/>
        <end position="153"/>
    </location>
</feature>
<evidence type="ECO:0000313" key="2">
    <source>
        <dbReference type="EMBL" id="KAJ7222319.1"/>
    </source>
</evidence>
<dbReference type="EMBL" id="JARJCW010000007">
    <property type="protein sequence ID" value="KAJ7222319.1"/>
    <property type="molecule type" value="Genomic_DNA"/>
</dbReference>
<keyword evidence="3" id="KW-1185">Reference proteome</keyword>
<gene>
    <name evidence="2" type="ORF">GGX14DRAFT_352360</name>
</gene>
<reference evidence="2" key="1">
    <citation type="submission" date="2023-03" db="EMBL/GenBank/DDBJ databases">
        <title>Massive genome expansion in bonnet fungi (Mycena s.s.) driven by repeated elements and novel gene families across ecological guilds.</title>
        <authorList>
            <consortium name="Lawrence Berkeley National Laboratory"/>
            <person name="Harder C.B."/>
            <person name="Miyauchi S."/>
            <person name="Viragh M."/>
            <person name="Kuo A."/>
            <person name="Thoen E."/>
            <person name="Andreopoulos B."/>
            <person name="Lu D."/>
            <person name="Skrede I."/>
            <person name="Drula E."/>
            <person name="Henrissat B."/>
            <person name="Morin E."/>
            <person name="Kohler A."/>
            <person name="Barry K."/>
            <person name="LaButti K."/>
            <person name="Morin E."/>
            <person name="Salamov A."/>
            <person name="Lipzen A."/>
            <person name="Mereny Z."/>
            <person name="Hegedus B."/>
            <person name="Baldrian P."/>
            <person name="Stursova M."/>
            <person name="Weitz H."/>
            <person name="Taylor A."/>
            <person name="Grigoriev I.V."/>
            <person name="Nagy L.G."/>
            <person name="Martin F."/>
            <person name="Kauserud H."/>
        </authorList>
    </citation>
    <scope>NUCLEOTIDE SEQUENCE</scope>
    <source>
        <strain evidence="2">9144</strain>
    </source>
</reference>
<organism evidence="2 3">
    <name type="scientific">Mycena pura</name>
    <dbReference type="NCBI Taxonomy" id="153505"/>
    <lineage>
        <taxon>Eukaryota</taxon>
        <taxon>Fungi</taxon>
        <taxon>Dikarya</taxon>
        <taxon>Basidiomycota</taxon>
        <taxon>Agaricomycotina</taxon>
        <taxon>Agaricomycetes</taxon>
        <taxon>Agaricomycetidae</taxon>
        <taxon>Agaricales</taxon>
        <taxon>Marasmiineae</taxon>
        <taxon>Mycenaceae</taxon>
        <taxon>Mycena</taxon>
    </lineage>
</organism>
<evidence type="ECO:0000256" key="1">
    <source>
        <dbReference type="SAM" id="MobiDB-lite"/>
    </source>
</evidence>
<proteinExistence type="predicted"/>